<dbReference type="AlphaFoldDB" id="A0A162C833"/>
<evidence type="ECO:0000313" key="1">
    <source>
        <dbReference type="EMBL" id="KZS01961.1"/>
    </source>
</evidence>
<accession>A0A162C833</accession>
<name>A0A162C833_9CRUS</name>
<reference evidence="1 2" key="1">
    <citation type="submission" date="2016-03" db="EMBL/GenBank/DDBJ databases">
        <title>EvidentialGene: Evidence-directed Construction of Genes on Genomes.</title>
        <authorList>
            <person name="Gilbert D.G."/>
            <person name="Choi J.-H."/>
            <person name="Mockaitis K."/>
            <person name="Colbourne J."/>
            <person name="Pfrender M."/>
        </authorList>
    </citation>
    <scope>NUCLEOTIDE SEQUENCE [LARGE SCALE GENOMIC DNA]</scope>
    <source>
        <strain evidence="1 2">Xinb3</strain>
        <tissue evidence="1">Complete organism</tissue>
    </source>
</reference>
<organism evidence="1 2">
    <name type="scientific">Daphnia magna</name>
    <dbReference type="NCBI Taxonomy" id="35525"/>
    <lineage>
        <taxon>Eukaryota</taxon>
        <taxon>Metazoa</taxon>
        <taxon>Ecdysozoa</taxon>
        <taxon>Arthropoda</taxon>
        <taxon>Crustacea</taxon>
        <taxon>Branchiopoda</taxon>
        <taxon>Diplostraca</taxon>
        <taxon>Cladocera</taxon>
        <taxon>Anomopoda</taxon>
        <taxon>Daphniidae</taxon>
        <taxon>Daphnia</taxon>
    </lineage>
</organism>
<comment type="caution">
    <text evidence="1">The sequence shown here is derived from an EMBL/GenBank/DDBJ whole genome shotgun (WGS) entry which is preliminary data.</text>
</comment>
<gene>
    <name evidence="1" type="ORF">APZ42_001192</name>
</gene>
<keyword evidence="2" id="KW-1185">Reference proteome</keyword>
<dbReference type="Proteomes" id="UP000076858">
    <property type="component" value="Unassembled WGS sequence"/>
</dbReference>
<dbReference type="EMBL" id="LRGB01005698">
    <property type="protein sequence ID" value="KZS01961.1"/>
    <property type="molecule type" value="Genomic_DNA"/>
</dbReference>
<evidence type="ECO:0000313" key="2">
    <source>
        <dbReference type="Proteomes" id="UP000076858"/>
    </source>
</evidence>
<sequence length="70" mass="8159">MNASGNINKQTTIKVSRFRLEEIGRIVAKLMHVPFLSTISFPVSKQNLRYFSSSFLVRSKLSFRRTTKFF</sequence>
<protein>
    <submittedName>
        <fullName evidence="1">Uncharacterized protein</fullName>
    </submittedName>
</protein>
<proteinExistence type="predicted"/>